<sequence length="210" mass="23856">MGKKCMVQSCGEYTIRHCLPKNEKQAFLWLQRSGNEDMPIAEKENAKICPKHFNEKCFLEYGQKKLKKGALPSLFLPNYTATGEAGDNFYFDIQASTGFHTPEKKAKYEMPFTSCEYSPVGKVITPRKTYSRTTSVFEKQQTATSATDLGVSFIQWDEQQPSTSRIDDPRSSVIRSAEAAKMAATTKETETSIQNWLRRASERKNVIKKL</sequence>
<evidence type="ECO:0000256" key="3">
    <source>
        <dbReference type="ARBA" id="ARBA00022833"/>
    </source>
</evidence>
<keyword evidence="1" id="KW-0479">Metal-binding</keyword>
<keyword evidence="8" id="KW-1185">Reference proteome</keyword>
<evidence type="ECO:0000256" key="5">
    <source>
        <dbReference type="PROSITE-ProRule" id="PRU00309"/>
    </source>
</evidence>
<dbReference type="OrthoDB" id="6765727at2759"/>
<dbReference type="GO" id="GO:0003677">
    <property type="term" value="F:DNA binding"/>
    <property type="evidence" value="ECO:0007669"/>
    <property type="project" value="UniProtKB-UniRule"/>
</dbReference>
<feature type="domain" description="THAP-type" evidence="6">
    <location>
        <begin position="1"/>
        <end position="75"/>
    </location>
</feature>
<evidence type="ECO:0000313" key="8">
    <source>
        <dbReference type="Proteomes" id="UP001153712"/>
    </source>
</evidence>
<organism evidence="7 8">
    <name type="scientific">Phyllotreta striolata</name>
    <name type="common">Striped flea beetle</name>
    <name type="synonym">Crioceris striolata</name>
    <dbReference type="NCBI Taxonomy" id="444603"/>
    <lineage>
        <taxon>Eukaryota</taxon>
        <taxon>Metazoa</taxon>
        <taxon>Ecdysozoa</taxon>
        <taxon>Arthropoda</taxon>
        <taxon>Hexapoda</taxon>
        <taxon>Insecta</taxon>
        <taxon>Pterygota</taxon>
        <taxon>Neoptera</taxon>
        <taxon>Endopterygota</taxon>
        <taxon>Coleoptera</taxon>
        <taxon>Polyphaga</taxon>
        <taxon>Cucujiformia</taxon>
        <taxon>Chrysomeloidea</taxon>
        <taxon>Chrysomelidae</taxon>
        <taxon>Galerucinae</taxon>
        <taxon>Alticini</taxon>
        <taxon>Phyllotreta</taxon>
    </lineage>
</organism>
<dbReference type="InterPro" id="IPR006612">
    <property type="entry name" value="THAP_Znf"/>
</dbReference>
<reference evidence="7" key="1">
    <citation type="submission" date="2022-01" db="EMBL/GenBank/DDBJ databases">
        <authorList>
            <person name="King R."/>
        </authorList>
    </citation>
    <scope>NUCLEOTIDE SEQUENCE</scope>
</reference>
<keyword evidence="2 5" id="KW-0863">Zinc-finger</keyword>
<evidence type="ECO:0000313" key="7">
    <source>
        <dbReference type="EMBL" id="CAG9858155.1"/>
    </source>
</evidence>
<dbReference type="EMBL" id="OU900095">
    <property type="protein sequence ID" value="CAG9858155.1"/>
    <property type="molecule type" value="Genomic_DNA"/>
</dbReference>
<dbReference type="SMART" id="SM00980">
    <property type="entry name" value="THAP"/>
    <property type="match status" value="1"/>
</dbReference>
<evidence type="ECO:0000256" key="4">
    <source>
        <dbReference type="ARBA" id="ARBA00023125"/>
    </source>
</evidence>
<gene>
    <name evidence="7" type="ORF">PHYEVI_LOCUS4546</name>
</gene>
<dbReference type="GO" id="GO:0008270">
    <property type="term" value="F:zinc ion binding"/>
    <property type="evidence" value="ECO:0007669"/>
    <property type="project" value="UniProtKB-KW"/>
</dbReference>
<evidence type="ECO:0000256" key="2">
    <source>
        <dbReference type="ARBA" id="ARBA00022771"/>
    </source>
</evidence>
<protein>
    <recommendedName>
        <fullName evidence="6">THAP-type domain-containing protein</fullName>
    </recommendedName>
</protein>
<keyword evidence="4 5" id="KW-0238">DNA-binding</keyword>
<dbReference type="PROSITE" id="PS50950">
    <property type="entry name" value="ZF_THAP"/>
    <property type="match status" value="1"/>
</dbReference>
<dbReference type="Proteomes" id="UP001153712">
    <property type="component" value="Chromosome 2"/>
</dbReference>
<accession>A0A9N9XL32</accession>
<dbReference type="AlphaFoldDB" id="A0A9N9XL32"/>
<dbReference type="SUPFAM" id="SSF57716">
    <property type="entry name" value="Glucocorticoid receptor-like (DNA-binding domain)"/>
    <property type="match status" value="1"/>
</dbReference>
<proteinExistence type="predicted"/>
<dbReference type="Pfam" id="PF05485">
    <property type="entry name" value="THAP"/>
    <property type="match status" value="1"/>
</dbReference>
<dbReference type="SMART" id="SM00692">
    <property type="entry name" value="DM3"/>
    <property type="match status" value="1"/>
</dbReference>
<evidence type="ECO:0000259" key="6">
    <source>
        <dbReference type="PROSITE" id="PS50950"/>
    </source>
</evidence>
<evidence type="ECO:0000256" key="1">
    <source>
        <dbReference type="ARBA" id="ARBA00022723"/>
    </source>
</evidence>
<keyword evidence="3" id="KW-0862">Zinc</keyword>
<name>A0A9N9XL32_PHYSR</name>